<dbReference type="GO" id="GO:0051287">
    <property type="term" value="F:NAD binding"/>
    <property type="evidence" value="ECO:0007669"/>
    <property type="project" value="InterPro"/>
</dbReference>
<evidence type="ECO:0000313" key="4">
    <source>
        <dbReference type="EMBL" id="GGF08627.1"/>
    </source>
</evidence>
<keyword evidence="1" id="KW-0560">Oxidoreductase</keyword>
<evidence type="ECO:0000259" key="3">
    <source>
        <dbReference type="Pfam" id="PF02826"/>
    </source>
</evidence>
<dbReference type="SUPFAM" id="SSF52283">
    <property type="entry name" value="Formate/glycerate dehydrogenase catalytic domain-like"/>
    <property type="match status" value="1"/>
</dbReference>
<dbReference type="AlphaFoldDB" id="A0A8J2YQT5"/>
<protein>
    <submittedName>
        <fullName evidence="4">Glyoxylate/hydroxypyruvate reductase A</fullName>
    </submittedName>
</protein>
<dbReference type="Proteomes" id="UP000646365">
    <property type="component" value="Unassembled WGS sequence"/>
</dbReference>
<proteinExistence type="predicted"/>
<reference evidence="4" key="2">
    <citation type="submission" date="2020-09" db="EMBL/GenBank/DDBJ databases">
        <authorList>
            <person name="Sun Q."/>
            <person name="Zhou Y."/>
        </authorList>
    </citation>
    <scope>NUCLEOTIDE SEQUENCE</scope>
    <source>
        <strain evidence="4">CGMCC 1.15725</strain>
    </source>
</reference>
<feature type="domain" description="D-isomer specific 2-hydroxyacid dehydrogenase NAD-binding" evidence="3">
    <location>
        <begin position="85"/>
        <end position="255"/>
    </location>
</feature>
<dbReference type="Pfam" id="PF02826">
    <property type="entry name" value="2-Hacid_dh_C"/>
    <property type="match status" value="1"/>
</dbReference>
<dbReference type="EMBL" id="BMJQ01000003">
    <property type="protein sequence ID" value="GGF08627.1"/>
    <property type="molecule type" value="Genomic_DNA"/>
</dbReference>
<evidence type="ECO:0000256" key="2">
    <source>
        <dbReference type="ARBA" id="ARBA00023027"/>
    </source>
</evidence>
<reference evidence="4" key="1">
    <citation type="journal article" date="2014" name="Int. J. Syst. Evol. Microbiol.">
        <title>Complete genome sequence of Corynebacterium casei LMG S-19264T (=DSM 44701T), isolated from a smear-ripened cheese.</title>
        <authorList>
            <consortium name="US DOE Joint Genome Institute (JGI-PGF)"/>
            <person name="Walter F."/>
            <person name="Albersmeier A."/>
            <person name="Kalinowski J."/>
            <person name="Ruckert C."/>
        </authorList>
    </citation>
    <scope>NUCLEOTIDE SEQUENCE</scope>
    <source>
        <strain evidence="4">CGMCC 1.15725</strain>
    </source>
</reference>
<organism evidence="4 5">
    <name type="scientific">Aliidongia dinghuensis</name>
    <dbReference type="NCBI Taxonomy" id="1867774"/>
    <lineage>
        <taxon>Bacteria</taxon>
        <taxon>Pseudomonadati</taxon>
        <taxon>Pseudomonadota</taxon>
        <taxon>Alphaproteobacteria</taxon>
        <taxon>Rhodospirillales</taxon>
        <taxon>Dongiaceae</taxon>
        <taxon>Aliidongia</taxon>
    </lineage>
</organism>
<gene>
    <name evidence="4" type="ORF">GCM10011611_12580</name>
</gene>
<dbReference type="GO" id="GO:0016491">
    <property type="term" value="F:oxidoreductase activity"/>
    <property type="evidence" value="ECO:0007669"/>
    <property type="project" value="UniProtKB-KW"/>
</dbReference>
<dbReference type="InterPro" id="IPR006140">
    <property type="entry name" value="D-isomer_DH_NAD-bd"/>
</dbReference>
<dbReference type="CDD" id="cd12164">
    <property type="entry name" value="GDH_like_2"/>
    <property type="match status" value="1"/>
</dbReference>
<dbReference type="InterPro" id="IPR036291">
    <property type="entry name" value="NAD(P)-bd_dom_sf"/>
</dbReference>
<comment type="caution">
    <text evidence="4">The sequence shown here is derived from an EMBL/GenBank/DDBJ whole genome shotgun (WGS) entry which is preliminary data.</text>
</comment>
<sequence length="290" mass="31009">MPLMPDLTLLPWHEVRDPAEVDAALCWRPPEGWLASLPNLRLVHSLGAGVDHILADKDYPAAVPLVRLVDPYMTQAMTEYVTFQVLRLHLGTPAYDRQQRAGRWEPHVPPRAAHRRVGILGLGELGAAAAAALVALGFDVAGWSRTAKALPGVACFAGGEALGEFLARTEILVCLLPLTAATDGILSAEAFARMPRGAGIINVGRGRHLVEADLLSALEAGQLSEAVLDVFPTEPLPAGHPFWTHDRIVVTPHVAALTNPETASLIVAENLRRLAAGGSWPDRVDLASGY</sequence>
<name>A0A8J2YQT5_9PROT</name>
<dbReference type="SUPFAM" id="SSF51735">
    <property type="entry name" value="NAD(P)-binding Rossmann-fold domains"/>
    <property type="match status" value="1"/>
</dbReference>
<dbReference type="Gene3D" id="3.40.50.720">
    <property type="entry name" value="NAD(P)-binding Rossmann-like Domain"/>
    <property type="match status" value="2"/>
</dbReference>
<accession>A0A8J2YQT5</accession>
<keyword evidence="2" id="KW-0520">NAD</keyword>
<evidence type="ECO:0000256" key="1">
    <source>
        <dbReference type="ARBA" id="ARBA00023002"/>
    </source>
</evidence>
<keyword evidence="5" id="KW-1185">Reference proteome</keyword>
<dbReference type="PANTHER" id="PTHR43333:SF1">
    <property type="entry name" value="D-ISOMER SPECIFIC 2-HYDROXYACID DEHYDROGENASE NAD-BINDING DOMAIN-CONTAINING PROTEIN"/>
    <property type="match status" value="1"/>
</dbReference>
<evidence type="ECO:0000313" key="5">
    <source>
        <dbReference type="Proteomes" id="UP000646365"/>
    </source>
</evidence>
<dbReference type="PANTHER" id="PTHR43333">
    <property type="entry name" value="2-HACID_DH_C DOMAIN-CONTAINING PROTEIN"/>
    <property type="match status" value="1"/>
</dbReference>